<evidence type="ECO:0000256" key="1">
    <source>
        <dbReference type="SAM" id="MobiDB-lite"/>
    </source>
</evidence>
<reference evidence="2" key="1">
    <citation type="journal article" date="2020" name="Stud. Mycol.">
        <title>101 Dothideomycetes genomes: a test case for predicting lifestyles and emergence of pathogens.</title>
        <authorList>
            <person name="Haridas S."/>
            <person name="Albert R."/>
            <person name="Binder M."/>
            <person name="Bloem J."/>
            <person name="Labutti K."/>
            <person name="Salamov A."/>
            <person name="Andreopoulos B."/>
            <person name="Baker S."/>
            <person name="Barry K."/>
            <person name="Bills G."/>
            <person name="Bluhm B."/>
            <person name="Cannon C."/>
            <person name="Castanera R."/>
            <person name="Culley D."/>
            <person name="Daum C."/>
            <person name="Ezra D."/>
            <person name="Gonzalez J."/>
            <person name="Henrissat B."/>
            <person name="Kuo A."/>
            <person name="Liang C."/>
            <person name="Lipzen A."/>
            <person name="Lutzoni F."/>
            <person name="Magnuson J."/>
            <person name="Mondo S."/>
            <person name="Nolan M."/>
            <person name="Ohm R."/>
            <person name="Pangilinan J."/>
            <person name="Park H.-J."/>
            <person name="Ramirez L."/>
            <person name="Alfaro M."/>
            <person name="Sun H."/>
            <person name="Tritt A."/>
            <person name="Yoshinaga Y."/>
            <person name="Zwiers L.-H."/>
            <person name="Turgeon B."/>
            <person name="Goodwin S."/>
            <person name="Spatafora J."/>
            <person name="Crous P."/>
            <person name="Grigoriev I."/>
        </authorList>
    </citation>
    <scope>NUCLEOTIDE SEQUENCE</scope>
    <source>
        <strain evidence="2">CBS 690.94</strain>
    </source>
</reference>
<evidence type="ECO:0000313" key="3">
    <source>
        <dbReference type="Proteomes" id="UP000799764"/>
    </source>
</evidence>
<proteinExistence type="predicted"/>
<protein>
    <recommendedName>
        <fullName evidence="4">EF-hand domain-containing protein</fullName>
    </recommendedName>
</protein>
<dbReference type="EMBL" id="MU001509">
    <property type="protein sequence ID" value="KAF2439350.1"/>
    <property type="molecule type" value="Genomic_DNA"/>
</dbReference>
<gene>
    <name evidence="2" type="ORF">P171DRAFT_448193</name>
</gene>
<dbReference type="AlphaFoldDB" id="A0A9P4P8J5"/>
<feature type="compositionally biased region" description="Basic and acidic residues" evidence="1">
    <location>
        <begin position="114"/>
        <end position="126"/>
    </location>
</feature>
<accession>A0A9P4P8J5</accession>
<organism evidence="2 3">
    <name type="scientific">Karstenula rhodostoma CBS 690.94</name>
    <dbReference type="NCBI Taxonomy" id="1392251"/>
    <lineage>
        <taxon>Eukaryota</taxon>
        <taxon>Fungi</taxon>
        <taxon>Dikarya</taxon>
        <taxon>Ascomycota</taxon>
        <taxon>Pezizomycotina</taxon>
        <taxon>Dothideomycetes</taxon>
        <taxon>Pleosporomycetidae</taxon>
        <taxon>Pleosporales</taxon>
        <taxon>Massarineae</taxon>
        <taxon>Didymosphaeriaceae</taxon>
        <taxon>Karstenula</taxon>
    </lineage>
</organism>
<feature type="compositionally biased region" description="Basic and acidic residues" evidence="1">
    <location>
        <begin position="84"/>
        <end position="102"/>
    </location>
</feature>
<name>A0A9P4P8J5_9PLEO</name>
<feature type="compositionally biased region" description="Basic and acidic residues" evidence="1">
    <location>
        <begin position="66"/>
        <end position="76"/>
    </location>
</feature>
<dbReference type="OrthoDB" id="3797732at2759"/>
<dbReference type="InterPro" id="IPR018247">
    <property type="entry name" value="EF_Hand_1_Ca_BS"/>
</dbReference>
<dbReference type="Proteomes" id="UP000799764">
    <property type="component" value="Unassembled WGS sequence"/>
</dbReference>
<dbReference type="PROSITE" id="PS00018">
    <property type="entry name" value="EF_HAND_1"/>
    <property type="match status" value="1"/>
</dbReference>
<evidence type="ECO:0008006" key="4">
    <source>
        <dbReference type="Google" id="ProtNLM"/>
    </source>
</evidence>
<keyword evidence="3" id="KW-1185">Reference proteome</keyword>
<evidence type="ECO:0000313" key="2">
    <source>
        <dbReference type="EMBL" id="KAF2439350.1"/>
    </source>
</evidence>
<sequence>MARLSAENSAEHLAALKTPNQKAPRKSSRFKEFFRSSNSHASLGSGHNASPLGASPPGGVENLKPGFEKVGLHPSERSPVSDTAESRPSDRSRLLEEWEELKKKNKELANMQLYKEREELNKREEGEGNAEEEIAMIEKSSIGSDKAMRVLGIERSTEEKKGADIARTTAENRDAAILEVLVQNADQNPSKSLTNDELAEVLHEAYESSTYSPTSSIFAVANTTPSRHPSLRHSPPLDNLRTNAQTQVLPTDSISNIGDALDDESTRANANSSAVPSQKLSYAAGLHDFHFPRFNLIDSDTAGLHTSTTDRFYLNTLVDHDASSTKSLPVTDFKLGPFKVEISTARALTESLLPFTYMVLLFSKAIQGPVELVVALWKIMVLTVAYAGLRRLMCWHEDGSSDVLLAPAEKAGHKVVQYCTQMMEMFVGALAHAILVALRELDAEDDL</sequence>
<comment type="caution">
    <text evidence="2">The sequence shown here is derived from an EMBL/GenBank/DDBJ whole genome shotgun (WGS) entry which is preliminary data.</text>
</comment>
<feature type="region of interest" description="Disordered" evidence="1">
    <location>
        <begin position="1"/>
        <end position="130"/>
    </location>
</feature>